<dbReference type="Pfam" id="PF07955">
    <property type="entry name" value="DUF1687"/>
    <property type="match status" value="1"/>
</dbReference>
<dbReference type="AlphaFoldDB" id="A0A2B7XNM2"/>
<keyword evidence="6" id="KW-0496">Mitochondrion</keyword>
<evidence type="ECO:0008006" key="10">
    <source>
        <dbReference type="Google" id="ProtNLM"/>
    </source>
</evidence>
<feature type="region of interest" description="Disordered" evidence="7">
    <location>
        <begin position="62"/>
        <end position="99"/>
    </location>
</feature>
<comment type="similarity">
    <text evidence="3">Belongs to the FMP46 family.</text>
</comment>
<dbReference type="GO" id="GO:0005739">
    <property type="term" value="C:mitochondrion"/>
    <property type="evidence" value="ECO:0007669"/>
    <property type="project" value="UniProtKB-SubCell"/>
</dbReference>
<dbReference type="InterPro" id="IPR012882">
    <property type="entry name" value="Fmp46"/>
</dbReference>
<evidence type="ECO:0000313" key="9">
    <source>
        <dbReference type="Proteomes" id="UP000224634"/>
    </source>
</evidence>
<sequence>MFRFVSRLPSPQPSPRPPNPTKLTKPTLPKQHKTLDVITLFHKSSIPSSQRALNLLKSATANAAETATEDQASDHTAQTAAQHKQKREEYELDVTEEPPTPDQLKSILDYLHAGVGLGQGKAGDVVKGAKDRLDAMRLVKEDGERFIRPVIVDWNNGKVIAGYNESAILKLVREIPPPPSDQ</sequence>
<dbReference type="GO" id="GO:0016491">
    <property type="term" value="F:oxidoreductase activity"/>
    <property type="evidence" value="ECO:0007669"/>
    <property type="project" value="UniProtKB-KW"/>
</dbReference>
<dbReference type="InterPro" id="IPR036249">
    <property type="entry name" value="Thioredoxin-like_sf"/>
</dbReference>
<evidence type="ECO:0000256" key="7">
    <source>
        <dbReference type="SAM" id="MobiDB-lite"/>
    </source>
</evidence>
<evidence type="ECO:0000256" key="1">
    <source>
        <dbReference type="ARBA" id="ARBA00002963"/>
    </source>
</evidence>
<comment type="caution">
    <text evidence="8">The sequence shown here is derived from an EMBL/GenBank/DDBJ whole genome shotgun (WGS) entry which is preliminary data.</text>
</comment>
<evidence type="ECO:0000256" key="6">
    <source>
        <dbReference type="ARBA" id="ARBA00023128"/>
    </source>
</evidence>
<gene>
    <name evidence="8" type="ORF">AJ80_06358</name>
</gene>
<name>A0A2B7XNM2_POLH7</name>
<organism evidence="8 9">
    <name type="scientific">Polytolypa hystricis (strain UAMH7299)</name>
    <dbReference type="NCBI Taxonomy" id="1447883"/>
    <lineage>
        <taxon>Eukaryota</taxon>
        <taxon>Fungi</taxon>
        <taxon>Dikarya</taxon>
        <taxon>Ascomycota</taxon>
        <taxon>Pezizomycotina</taxon>
        <taxon>Eurotiomycetes</taxon>
        <taxon>Eurotiomycetidae</taxon>
        <taxon>Onygenales</taxon>
        <taxon>Onygenales incertae sedis</taxon>
        <taxon>Polytolypa</taxon>
    </lineage>
</organism>
<feature type="compositionally biased region" description="Pro residues" evidence="7">
    <location>
        <begin position="10"/>
        <end position="20"/>
    </location>
</feature>
<proteinExistence type="inferred from homology"/>
<dbReference type="PANTHER" id="PTHR28071:SF1">
    <property type="entry name" value="REDOX PROTEIN FMP46, MITOCHONDRIAL-RELATED"/>
    <property type="match status" value="1"/>
</dbReference>
<evidence type="ECO:0000256" key="3">
    <source>
        <dbReference type="ARBA" id="ARBA00009734"/>
    </source>
</evidence>
<evidence type="ECO:0000256" key="2">
    <source>
        <dbReference type="ARBA" id="ARBA00004173"/>
    </source>
</evidence>
<comment type="function">
    <text evidence="1">Putative mitochondrial redox protein which could be involved in the reduction of small toxic molecules.</text>
</comment>
<dbReference type="PANTHER" id="PTHR28071">
    <property type="entry name" value="REDOX PROTEIN FMP46, MITOCHONDRIAL-RELATED"/>
    <property type="match status" value="1"/>
</dbReference>
<reference evidence="8 9" key="1">
    <citation type="submission" date="2017-10" db="EMBL/GenBank/DDBJ databases">
        <title>Comparative genomics in systemic dimorphic fungi from Ajellomycetaceae.</title>
        <authorList>
            <person name="Munoz J.F."/>
            <person name="Mcewen J.G."/>
            <person name="Clay O.K."/>
            <person name="Cuomo C.A."/>
        </authorList>
    </citation>
    <scope>NUCLEOTIDE SEQUENCE [LARGE SCALE GENOMIC DNA]</scope>
    <source>
        <strain evidence="8 9">UAMH7299</strain>
    </source>
</reference>
<evidence type="ECO:0000256" key="4">
    <source>
        <dbReference type="ARBA" id="ARBA00022946"/>
    </source>
</evidence>
<dbReference type="SUPFAM" id="SSF52833">
    <property type="entry name" value="Thioredoxin-like"/>
    <property type="match status" value="1"/>
</dbReference>
<keyword evidence="5" id="KW-0560">Oxidoreductase</keyword>
<evidence type="ECO:0000256" key="5">
    <source>
        <dbReference type="ARBA" id="ARBA00023002"/>
    </source>
</evidence>
<dbReference type="EMBL" id="PDNA01000105">
    <property type="protein sequence ID" value="PGH13364.1"/>
    <property type="molecule type" value="Genomic_DNA"/>
</dbReference>
<dbReference type="Proteomes" id="UP000224634">
    <property type="component" value="Unassembled WGS sequence"/>
</dbReference>
<comment type="subcellular location">
    <subcellularLocation>
        <location evidence="2">Mitochondrion</location>
    </subcellularLocation>
</comment>
<feature type="region of interest" description="Disordered" evidence="7">
    <location>
        <begin position="1"/>
        <end position="31"/>
    </location>
</feature>
<evidence type="ECO:0000313" key="8">
    <source>
        <dbReference type="EMBL" id="PGH13364.1"/>
    </source>
</evidence>
<keyword evidence="4" id="KW-0809">Transit peptide</keyword>
<dbReference type="OrthoDB" id="59229at2759"/>
<keyword evidence="9" id="KW-1185">Reference proteome</keyword>
<protein>
    <recommendedName>
        <fullName evidence="10">Thioredoxin-like fold domain-containing protein</fullName>
    </recommendedName>
</protein>
<dbReference type="Gene3D" id="3.40.30.10">
    <property type="entry name" value="Glutaredoxin"/>
    <property type="match status" value="1"/>
</dbReference>
<accession>A0A2B7XNM2</accession>